<protein>
    <submittedName>
        <fullName evidence="1">Uncharacterized protein</fullName>
    </submittedName>
</protein>
<dbReference type="Proteomes" id="UP000663873">
    <property type="component" value="Unassembled WGS sequence"/>
</dbReference>
<evidence type="ECO:0000313" key="2">
    <source>
        <dbReference type="Proteomes" id="UP000663873"/>
    </source>
</evidence>
<reference evidence="1" key="1">
    <citation type="submission" date="2021-02" db="EMBL/GenBank/DDBJ databases">
        <authorList>
            <person name="Nowell W R."/>
        </authorList>
    </citation>
    <scope>NUCLEOTIDE SEQUENCE</scope>
</reference>
<accession>A0A822ARS2</accession>
<evidence type="ECO:0000313" key="1">
    <source>
        <dbReference type="EMBL" id="CAF5005072.1"/>
    </source>
</evidence>
<dbReference type="AlphaFoldDB" id="A0A822ARS2"/>
<sequence>LLTQAAAFLQVSVVEYGKQPLNENLRNGEPLAATFLYFG</sequence>
<keyword evidence="2" id="KW-1185">Reference proteome</keyword>
<proteinExistence type="predicted"/>
<dbReference type="EMBL" id="CAJOBP010112190">
    <property type="protein sequence ID" value="CAF5005072.1"/>
    <property type="molecule type" value="Genomic_DNA"/>
</dbReference>
<feature type="non-terminal residue" evidence="1">
    <location>
        <position position="1"/>
    </location>
</feature>
<comment type="caution">
    <text evidence="1">The sequence shown here is derived from an EMBL/GenBank/DDBJ whole genome shotgun (WGS) entry which is preliminary data.</text>
</comment>
<organism evidence="1 2">
    <name type="scientific">Rotaria socialis</name>
    <dbReference type="NCBI Taxonomy" id="392032"/>
    <lineage>
        <taxon>Eukaryota</taxon>
        <taxon>Metazoa</taxon>
        <taxon>Spiralia</taxon>
        <taxon>Gnathifera</taxon>
        <taxon>Rotifera</taxon>
        <taxon>Eurotatoria</taxon>
        <taxon>Bdelloidea</taxon>
        <taxon>Philodinida</taxon>
        <taxon>Philodinidae</taxon>
        <taxon>Rotaria</taxon>
    </lineage>
</organism>
<name>A0A822ARS2_9BILA</name>
<gene>
    <name evidence="1" type="ORF">UJA718_LOCUS50357</name>
</gene>